<keyword evidence="3" id="KW-1185">Reference proteome</keyword>
<protein>
    <submittedName>
        <fullName evidence="2">Hemin uptake protein hemP</fullName>
    </submittedName>
</protein>
<evidence type="ECO:0000313" key="2">
    <source>
        <dbReference type="EMBL" id="QDT74929.1"/>
    </source>
</evidence>
<accession>A0A517U2T0</accession>
<dbReference type="RefSeq" id="WP_145434642.1">
    <property type="nucleotide sequence ID" value="NZ_CP036339.1"/>
</dbReference>
<dbReference type="Pfam" id="PF10636">
    <property type="entry name" value="hemP"/>
    <property type="match status" value="1"/>
</dbReference>
<evidence type="ECO:0000256" key="1">
    <source>
        <dbReference type="SAM" id="MobiDB-lite"/>
    </source>
</evidence>
<dbReference type="KEGG" id="llh:I41_41330"/>
<proteinExistence type="predicted"/>
<gene>
    <name evidence="2" type="ORF">I41_41330</name>
</gene>
<dbReference type="Proteomes" id="UP000317909">
    <property type="component" value="Chromosome"/>
</dbReference>
<sequence length="67" mass="7195">MTSDSPTPPFSSGAAPPRDATSVSQPAEPRSVESSELFQGARVVAITHAGETYRLLVTRNNRLILQK</sequence>
<dbReference type="AlphaFoldDB" id="A0A517U2T0"/>
<dbReference type="OrthoDB" id="290460at2"/>
<evidence type="ECO:0000313" key="3">
    <source>
        <dbReference type="Proteomes" id="UP000317909"/>
    </source>
</evidence>
<reference evidence="2 3" key="1">
    <citation type="submission" date="2019-02" db="EMBL/GenBank/DDBJ databases">
        <title>Deep-cultivation of Planctomycetes and their phenomic and genomic characterization uncovers novel biology.</title>
        <authorList>
            <person name="Wiegand S."/>
            <person name="Jogler M."/>
            <person name="Boedeker C."/>
            <person name="Pinto D."/>
            <person name="Vollmers J."/>
            <person name="Rivas-Marin E."/>
            <person name="Kohn T."/>
            <person name="Peeters S.H."/>
            <person name="Heuer A."/>
            <person name="Rast P."/>
            <person name="Oberbeckmann S."/>
            <person name="Bunk B."/>
            <person name="Jeske O."/>
            <person name="Meyerdierks A."/>
            <person name="Storesund J.E."/>
            <person name="Kallscheuer N."/>
            <person name="Luecker S."/>
            <person name="Lage O.M."/>
            <person name="Pohl T."/>
            <person name="Merkel B.J."/>
            <person name="Hornburger P."/>
            <person name="Mueller R.-W."/>
            <person name="Bruemmer F."/>
            <person name="Labrenz M."/>
            <person name="Spormann A.M."/>
            <person name="Op den Camp H."/>
            <person name="Overmann J."/>
            <person name="Amann R."/>
            <person name="Jetten M.S.M."/>
            <person name="Mascher T."/>
            <person name="Medema M.H."/>
            <person name="Devos D.P."/>
            <person name="Kaster A.-K."/>
            <person name="Ovreas L."/>
            <person name="Rohde M."/>
            <person name="Galperin M.Y."/>
            <person name="Jogler C."/>
        </authorList>
    </citation>
    <scope>NUCLEOTIDE SEQUENCE [LARGE SCALE GENOMIC DNA]</scope>
    <source>
        <strain evidence="2 3">I41</strain>
    </source>
</reference>
<name>A0A517U2T0_9BACT</name>
<feature type="region of interest" description="Disordered" evidence="1">
    <location>
        <begin position="1"/>
        <end position="36"/>
    </location>
</feature>
<organism evidence="2 3">
    <name type="scientific">Lacipirellula limnantheis</name>
    <dbReference type="NCBI Taxonomy" id="2528024"/>
    <lineage>
        <taxon>Bacteria</taxon>
        <taxon>Pseudomonadati</taxon>
        <taxon>Planctomycetota</taxon>
        <taxon>Planctomycetia</taxon>
        <taxon>Pirellulales</taxon>
        <taxon>Lacipirellulaceae</taxon>
        <taxon>Lacipirellula</taxon>
    </lineage>
</organism>
<dbReference type="EMBL" id="CP036339">
    <property type="protein sequence ID" value="QDT74929.1"/>
    <property type="molecule type" value="Genomic_DNA"/>
</dbReference>
<dbReference type="Gene3D" id="2.10.70.10">
    <property type="entry name" value="Complement Module, domain 1"/>
    <property type="match status" value="1"/>
</dbReference>
<dbReference type="InterPro" id="IPR019600">
    <property type="entry name" value="Hemin_uptake_protein_HemP"/>
</dbReference>